<dbReference type="Pfam" id="PF18050">
    <property type="entry name" value="Cyclophil_like2"/>
    <property type="match status" value="1"/>
</dbReference>
<evidence type="ECO:0000313" key="3">
    <source>
        <dbReference type="EMBL" id="MFC0223859.1"/>
    </source>
</evidence>
<name>A0ABV6E4Y6_9ACTN</name>
<dbReference type="InterPro" id="IPR041183">
    <property type="entry name" value="Cyclophilin-like"/>
</dbReference>
<dbReference type="SUPFAM" id="SSF50891">
    <property type="entry name" value="Cyclophilin-like"/>
    <property type="match status" value="1"/>
</dbReference>
<accession>A0ABV6E4Y6</accession>
<dbReference type="Gene3D" id="2.40.100.20">
    <property type="match status" value="1"/>
</dbReference>
<dbReference type="Proteomes" id="UP001589698">
    <property type="component" value="Unassembled WGS sequence"/>
</dbReference>
<dbReference type="InterPro" id="IPR029000">
    <property type="entry name" value="Cyclophilin-like_dom_sf"/>
</dbReference>
<dbReference type="RefSeq" id="WP_378519655.1">
    <property type="nucleotide sequence ID" value="NZ_CBCSDI010000033.1"/>
</dbReference>
<keyword evidence="4" id="KW-1185">Reference proteome</keyword>
<feature type="domain" description="Cyclophilin-like" evidence="2">
    <location>
        <begin position="6"/>
        <end position="114"/>
    </location>
</feature>
<evidence type="ECO:0000259" key="2">
    <source>
        <dbReference type="Pfam" id="PF18050"/>
    </source>
</evidence>
<organism evidence="3 4">
    <name type="scientific">Nocardioides zeicaulis</name>
    <dbReference type="NCBI Taxonomy" id="1776857"/>
    <lineage>
        <taxon>Bacteria</taxon>
        <taxon>Bacillati</taxon>
        <taxon>Actinomycetota</taxon>
        <taxon>Actinomycetes</taxon>
        <taxon>Propionibacteriales</taxon>
        <taxon>Nocardioidaceae</taxon>
        <taxon>Nocardioides</taxon>
    </lineage>
</organism>
<evidence type="ECO:0000256" key="1">
    <source>
        <dbReference type="SAM" id="MobiDB-lite"/>
    </source>
</evidence>
<protein>
    <submittedName>
        <fullName evidence="3">Cyclophilin-like fold protein</fullName>
    </submittedName>
</protein>
<feature type="region of interest" description="Disordered" evidence="1">
    <location>
        <begin position="44"/>
        <end position="63"/>
    </location>
</feature>
<sequence length="122" mass="12669">MHIQVQIGQELLTAAVDDTPAGRDLMTQLPQTIEMIDHGGVEKTGPLRAPLDLDGQPDGADPDVGDLGYYAPGNDLVLYYGDQSYDAGIVVLGRLDDTAASRLAAMDGDITTTLTAAPAGAS</sequence>
<evidence type="ECO:0000313" key="4">
    <source>
        <dbReference type="Proteomes" id="UP001589698"/>
    </source>
</evidence>
<proteinExistence type="predicted"/>
<reference evidence="3 4" key="1">
    <citation type="submission" date="2024-09" db="EMBL/GenBank/DDBJ databases">
        <authorList>
            <person name="Sun Q."/>
            <person name="Mori K."/>
        </authorList>
    </citation>
    <scope>NUCLEOTIDE SEQUENCE [LARGE SCALE GENOMIC DNA]</scope>
    <source>
        <strain evidence="3 4">CCM 8654</strain>
    </source>
</reference>
<dbReference type="EMBL" id="JBHLXH010000002">
    <property type="protein sequence ID" value="MFC0223859.1"/>
    <property type="molecule type" value="Genomic_DNA"/>
</dbReference>
<comment type="caution">
    <text evidence="3">The sequence shown here is derived from an EMBL/GenBank/DDBJ whole genome shotgun (WGS) entry which is preliminary data.</text>
</comment>
<gene>
    <name evidence="3" type="ORF">ACFFJG_15330</name>
</gene>